<protein>
    <submittedName>
        <fullName evidence="5">AraC family transcriptional regulator</fullName>
    </submittedName>
</protein>
<dbReference type="PRINTS" id="PR00032">
    <property type="entry name" value="HTHARAC"/>
</dbReference>
<accession>A0A0F3HK62</accession>
<evidence type="ECO:0000313" key="5">
    <source>
        <dbReference type="EMBL" id="KJU94629.1"/>
    </source>
</evidence>
<proteinExistence type="predicted"/>
<dbReference type="PANTHER" id="PTHR43280:SF28">
    <property type="entry name" value="HTH-TYPE TRANSCRIPTIONAL ACTIVATOR RHAS"/>
    <property type="match status" value="1"/>
</dbReference>
<dbReference type="InterPro" id="IPR003313">
    <property type="entry name" value="AraC-bd"/>
</dbReference>
<dbReference type="AlphaFoldDB" id="A0A0F3HK62"/>
<dbReference type="Gene3D" id="2.60.120.10">
    <property type="entry name" value="Jelly Rolls"/>
    <property type="match status" value="1"/>
</dbReference>
<feature type="domain" description="HTH araC/xylS-type" evidence="4">
    <location>
        <begin position="188"/>
        <end position="286"/>
    </location>
</feature>
<evidence type="ECO:0000313" key="6">
    <source>
        <dbReference type="Proteomes" id="UP000033405"/>
    </source>
</evidence>
<sequence length="292" mass="34974">MAQQSRLLRDNPSDFPYDFEKQILSKQSSNPIYHWHPELEIVYVKKGTATFYINSERFESHEGDIFLIQPTSPHAIYPIENQEQVSTVFRIHLDFLGRSQIDSFSQRYIQPIYSGHFYLTPRISPDDHAYEPIRDCLLSLFSILEEQSIYYDLLLKAKLYEFLYLLFKYRYVNRHYTDDTYQKYQKLKEMIGYLEQHYAEPIQIDQLAATFGYSKNHFMNIFKQHTGTSCMEYLIRLRLEKACEKLVQTNQSVQEIASQVGFTNLSNFNRQFKQHFQLTPRQYRNQQLKKES</sequence>
<comment type="caution">
    <text evidence="5">The sequence shown here is derived from an EMBL/GenBank/DDBJ whole genome shotgun (WGS) entry which is preliminary data.</text>
</comment>
<evidence type="ECO:0000256" key="3">
    <source>
        <dbReference type="ARBA" id="ARBA00023163"/>
    </source>
</evidence>
<organism evidence="5 6">
    <name type="scientific">Streptococcus infantis</name>
    <dbReference type="NCBI Taxonomy" id="68892"/>
    <lineage>
        <taxon>Bacteria</taxon>
        <taxon>Bacillati</taxon>
        <taxon>Bacillota</taxon>
        <taxon>Bacilli</taxon>
        <taxon>Lactobacillales</taxon>
        <taxon>Streptococcaceae</taxon>
        <taxon>Streptococcus</taxon>
    </lineage>
</organism>
<dbReference type="PROSITE" id="PS00041">
    <property type="entry name" value="HTH_ARAC_FAMILY_1"/>
    <property type="match status" value="1"/>
</dbReference>
<dbReference type="PATRIC" id="fig|28037.218.peg.479"/>
<dbReference type="PROSITE" id="PS01124">
    <property type="entry name" value="HTH_ARAC_FAMILY_2"/>
    <property type="match status" value="1"/>
</dbReference>
<evidence type="ECO:0000256" key="1">
    <source>
        <dbReference type="ARBA" id="ARBA00023015"/>
    </source>
</evidence>
<dbReference type="InterPro" id="IPR009057">
    <property type="entry name" value="Homeodomain-like_sf"/>
</dbReference>
<dbReference type="SUPFAM" id="SSF51215">
    <property type="entry name" value="Regulatory protein AraC"/>
    <property type="match status" value="1"/>
</dbReference>
<reference evidence="5 6" key="1">
    <citation type="submission" date="2015-02" db="EMBL/GenBank/DDBJ databases">
        <title>Evolution of amylase-binding proteins of oral streptococcal species.</title>
        <authorList>
            <person name="Haase E.M."/>
        </authorList>
    </citation>
    <scope>NUCLEOTIDE SEQUENCE [LARGE SCALE GENOMIC DNA]</scope>
    <source>
        <strain evidence="5 6">UC6950A</strain>
    </source>
</reference>
<name>A0A0F3HK62_9STRE</name>
<dbReference type="InterPro" id="IPR037923">
    <property type="entry name" value="HTH-like"/>
</dbReference>
<dbReference type="InterPro" id="IPR018062">
    <property type="entry name" value="HTH_AraC-typ_CS"/>
</dbReference>
<dbReference type="PANTHER" id="PTHR43280">
    <property type="entry name" value="ARAC-FAMILY TRANSCRIPTIONAL REGULATOR"/>
    <property type="match status" value="1"/>
</dbReference>
<keyword evidence="2" id="KW-0238">DNA-binding</keyword>
<keyword evidence="3" id="KW-0804">Transcription</keyword>
<dbReference type="Gene3D" id="1.10.10.60">
    <property type="entry name" value="Homeodomain-like"/>
    <property type="match status" value="2"/>
</dbReference>
<dbReference type="CDD" id="cd02208">
    <property type="entry name" value="cupin_RmlC-like"/>
    <property type="match status" value="1"/>
</dbReference>
<dbReference type="GO" id="GO:0003700">
    <property type="term" value="F:DNA-binding transcription factor activity"/>
    <property type="evidence" value="ECO:0007669"/>
    <property type="project" value="InterPro"/>
</dbReference>
<dbReference type="InterPro" id="IPR018060">
    <property type="entry name" value="HTH_AraC"/>
</dbReference>
<dbReference type="Proteomes" id="UP000033405">
    <property type="component" value="Unassembled WGS sequence"/>
</dbReference>
<dbReference type="Pfam" id="PF12833">
    <property type="entry name" value="HTH_18"/>
    <property type="match status" value="1"/>
</dbReference>
<keyword evidence="1" id="KW-0805">Transcription regulation</keyword>
<dbReference type="SMART" id="SM00342">
    <property type="entry name" value="HTH_ARAC"/>
    <property type="match status" value="1"/>
</dbReference>
<dbReference type="RefSeq" id="WP_045762746.1">
    <property type="nucleotide sequence ID" value="NZ_JYOV01000006.1"/>
</dbReference>
<evidence type="ECO:0000256" key="2">
    <source>
        <dbReference type="ARBA" id="ARBA00023125"/>
    </source>
</evidence>
<evidence type="ECO:0000259" key="4">
    <source>
        <dbReference type="PROSITE" id="PS01124"/>
    </source>
</evidence>
<gene>
    <name evidence="5" type="ORF">TZ96_00503</name>
</gene>
<dbReference type="GO" id="GO:0043565">
    <property type="term" value="F:sequence-specific DNA binding"/>
    <property type="evidence" value="ECO:0007669"/>
    <property type="project" value="InterPro"/>
</dbReference>
<dbReference type="SUPFAM" id="SSF46689">
    <property type="entry name" value="Homeodomain-like"/>
    <property type="match status" value="2"/>
</dbReference>
<dbReference type="InterPro" id="IPR020449">
    <property type="entry name" value="Tscrpt_reg_AraC-type_HTH"/>
</dbReference>
<dbReference type="InterPro" id="IPR014710">
    <property type="entry name" value="RmlC-like_jellyroll"/>
</dbReference>
<dbReference type="Pfam" id="PF02311">
    <property type="entry name" value="AraC_binding"/>
    <property type="match status" value="1"/>
</dbReference>
<dbReference type="EMBL" id="JYOV01000006">
    <property type="protein sequence ID" value="KJU94629.1"/>
    <property type="molecule type" value="Genomic_DNA"/>
</dbReference>